<feature type="coiled-coil region" evidence="1">
    <location>
        <begin position="36"/>
        <end position="63"/>
    </location>
</feature>
<keyword evidence="3" id="KW-1185">Reference proteome</keyword>
<dbReference type="RefSeq" id="XP_043037349.1">
    <property type="nucleotide sequence ID" value="XM_043177450.1"/>
</dbReference>
<evidence type="ECO:0000313" key="3">
    <source>
        <dbReference type="Proteomes" id="UP000812287"/>
    </source>
</evidence>
<dbReference type="AlphaFoldDB" id="A0A9P7VPX1"/>
<organism evidence="2 3">
    <name type="scientific">Guyanagaster necrorhizus</name>
    <dbReference type="NCBI Taxonomy" id="856835"/>
    <lineage>
        <taxon>Eukaryota</taxon>
        <taxon>Fungi</taxon>
        <taxon>Dikarya</taxon>
        <taxon>Basidiomycota</taxon>
        <taxon>Agaricomycotina</taxon>
        <taxon>Agaricomycetes</taxon>
        <taxon>Agaricomycetidae</taxon>
        <taxon>Agaricales</taxon>
        <taxon>Marasmiineae</taxon>
        <taxon>Physalacriaceae</taxon>
        <taxon>Guyanagaster</taxon>
    </lineage>
</organism>
<dbReference type="GeneID" id="66099737"/>
<evidence type="ECO:0000313" key="2">
    <source>
        <dbReference type="EMBL" id="KAG7443849.1"/>
    </source>
</evidence>
<comment type="caution">
    <text evidence="2">The sequence shown here is derived from an EMBL/GenBank/DDBJ whole genome shotgun (WGS) entry which is preliminary data.</text>
</comment>
<proteinExistence type="predicted"/>
<reference evidence="2" key="1">
    <citation type="submission" date="2020-11" db="EMBL/GenBank/DDBJ databases">
        <title>Adaptations for nitrogen fixation in a non-lichenized fungal sporocarp promotes dispersal by wood-feeding termites.</title>
        <authorList>
            <consortium name="DOE Joint Genome Institute"/>
            <person name="Koch R.A."/>
            <person name="Yoon G."/>
            <person name="Arayal U."/>
            <person name="Lail K."/>
            <person name="Amirebrahimi M."/>
            <person name="Labutti K."/>
            <person name="Lipzen A."/>
            <person name="Riley R."/>
            <person name="Barry K."/>
            <person name="Henrissat B."/>
            <person name="Grigoriev I.V."/>
            <person name="Herr J.R."/>
            <person name="Aime M.C."/>
        </authorList>
    </citation>
    <scope>NUCLEOTIDE SEQUENCE</scope>
    <source>
        <strain evidence="2">MCA 3950</strain>
    </source>
</reference>
<dbReference type="OrthoDB" id="3270319at2759"/>
<dbReference type="Proteomes" id="UP000812287">
    <property type="component" value="Unassembled WGS sequence"/>
</dbReference>
<dbReference type="EMBL" id="MU250542">
    <property type="protein sequence ID" value="KAG7443849.1"/>
    <property type="molecule type" value="Genomic_DNA"/>
</dbReference>
<keyword evidence="1" id="KW-0175">Coiled coil</keyword>
<gene>
    <name evidence="2" type="ORF">BT62DRAFT_1008506</name>
</gene>
<sequence length="82" mass="9434">MLSVFESGNGQINLKDAKKIANALEKYEKYISWEAMEQDKAALAEYEQRKGEFEQALLKVEAQEELKKNKKSSQYILGCIMN</sequence>
<protein>
    <submittedName>
        <fullName evidence="2">Uncharacterized protein</fullName>
    </submittedName>
</protein>
<accession>A0A9P7VPX1</accession>
<name>A0A9P7VPX1_9AGAR</name>
<evidence type="ECO:0000256" key="1">
    <source>
        <dbReference type="SAM" id="Coils"/>
    </source>
</evidence>